<dbReference type="Proteomes" id="UP000326903">
    <property type="component" value="Unassembled WGS sequence"/>
</dbReference>
<gene>
    <name evidence="1" type="ORF">FW778_17175</name>
</gene>
<organism evidence="1 2">
    <name type="scientific">Ginsengibacter hankyongi</name>
    <dbReference type="NCBI Taxonomy" id="2607284"/>
    <lineage>
        <taxon>Bacteria</taxon>
        <taxon>Pseudomonadati</taxon>
        <taxon>Bacteroidota</taxon>
        <taxon>Chitinophagia</taxon>
        <taxon>Chitinophagales</taxon>
        <taxon>Chitinophagaceae</taxon>
        <taxon>Ginsengibacter</taxon>
    </lineage>
</organism>
<reference evidence="1 2" key="1">
    <citation type="submission" date="2019-09" db="EMBL/GenBank/DDBJ databases">
        <title>Draft genome sequence of Ginsengibacter sp. BR5-29.</title>
        <authorList>
            <person name="Im W.-T."/>
        </authorList>
    </citation>
    <scope>NUCLEOTIDE SEQUENCE [LARGE SCALE GENOMIC DNA]</scope>
    <source>
        <strain evidence="1 2">BR5-29</strain>
    </source>
</reference>
<dbReference type="EMBL" id="VYQF01000006">
    <property type="protein sequence ID" value="KAA9037161.1"/>
    <property type="molecule type" value="Genomic_DNA"/>
</dbReference>
<name>A0A5J5IDR6_9BACT</name>
<proteinExistence type="predicted"/>
<accession>A0A5J5IDR6</accession>
<sequence>MLRILTGSAKPRCVAAFGFPGLSGPVKSLPASPRYCQFAAGERYGTSTIGIEKMQVGVEVRLEILN</sequence>
<evidence type="ECO:0000313" key="2">
    <source>
        <dbReference type="Proteomes" id="UP000326903"/>
    </source>
</evidence>
<dbReference type="RefSeq" id="WP_150416082.1">
    <property type="nucleotide sequence ID" value="NZ_VYQF01000006.1"/>
</dbReference>
<comment type="caution">
    <text evidence="1">The sequence shown here is derived from an EMBL/GenBank/DDBJ whole genome shotgun (WGS) entry which is preliminary data.</text>
</comment>
<keyword evidence="2" id="KW-1185">Reference proteome</keyword>
<protein>
    <submittedName>
        <fullName evidence="1">Uncharacterized protein</fullName>
    </submittedName>
</protein>
<dbReference type="AlphaFoldDB" id="A0A5J5IDR6"/>
<evidence type="ECO:0000313" key="1">
    <source>
        <dbReference type="EMBL" id="KAA9037161.1"/>
    </source>
</evidence>